<dbReference type="EMBL" id="FQUL01000002">
    <property type="protein sequence ID" value="SHE30915.1"/>
    <property type="molecule type" value="Genomic_DNA"/>
</dbReference>
<keyword evidence="1 4" id="KW-0808">Transferase</keyword>
<protein>
    <submittedName>
        <fullName evidence="4">Polyphosphate:nucleotide phosphotransferase, PPK2 family</fullName>
    </submittedName>
</protein>
<sequence length="283" mass="32354">MKKASVLALPNVAKYKVSPGDVEFVESVDPDEVPDGLGKKGAKATAEAIRPEIEGYQSKLWAEAKSSLLIVLQGLDTAGKDSTIRRVFEGVNPQGVEVHSFKVPTEDELAHDFLWRIHKVAPKMGQITIFNRSYYEDVLVPRATSALDKHTIDERLQSILNFETHLSANNVHILKFFLKISFQEQDRRLLERLSRPEKNWKFSTSDLETRRKRESFQRAYIDTVAETSTKHAPWYVVPADHRWLRDLIVLEVILETMREIDPKFPKAHLTNLPAARKEIEGQS</sequence>
<feature type="domain" description="Polyphosphate kinase-2-related" evidence="3">
    <location>
        <begin position="42"/>
        <end position="262"/>
    </location>
</feature>
<dbReference type="GO" id="GO:0008976">
    <property type="term" value="F:polyphosphate kinase activity"/>
    <property type="evidence" value="ECO:0007669"/>
    <property type="project" value="InterPro"/>
</dbReference>
<dbReference type="PANTHER" id="PTHR34383">
    <property type="entry name" value="POLYPHOSPHATE:AMP PHOSPHOTRANSFERASE-RELATED"/>
    <property type="match status" value="1"/>
</dbReference>
<dbReference type="PANTHER" id="PTHR34383:SF3">
    <property type="entry name" value="POLYPHOSPHATE:AMP PHOSPHOTRANSFERASE"/>
    <property type="match status" value="1"/>
</dbReference>
<dbReference type="AlphaFoldDB" id="A0A1M4SFF4"/>
<dbReference type="InterPro" id="IPR022300">
    <property type="entry name" value="PPK2-rel_1"/>
</dbReference>
<dbReference type="Proteomes" id="UP000184295">
    <property type="component" value="Unassembled WGS sequence"/>
</dbReference>
<dbReference type="Pfam" id="PF03976">
    <property type="entry name" value="PPK2"/>
    <property type="match status" value="1"/>
</dbReference>
<dbReference type="NCBIfam" id="TIGR03709">
    <property type="entry name" value="PPK2_rel_1"/>
    <property type="match status" value="1"/>
</dbReference>
<reference evidence="5" key="1">
    <citation type="submission" date="2016-11" db="EMBL/GenBank/DDBJ databases">
        <authorList>
            <person name="Varghese N."/>
            <person name="Submissions S."/>
        </authorList>
    </citation>
    <scope>NUCLEOTIDE SEQUENCE [LARGE SCALE GENOMIC DNA]</scope>
    <source>
        <strain evidence="5">DSM 19514</strain>
    </source>
</reference>
<dbReference type="PIRSF" id="PIRSF028756">
    <property type="entry name" value="PPK2_prd"/>
    <property type="match status" value="1"/>
</dbReference>
<dbReference type="OrthoDB" id="9775224at2"/>
<evidence type="ECO:0000313" key="5">
    <source>
        <dbReference type="Proteomes" id="UP000184295"/>
    </source>
</evidence>
<dbReference type="SUPFAM" id="SSF52540">
    <property type="entry name" value="P-loop containing nucleoside triphosphate hydrolases"/>
    <property type="match status" value="1"/>
</dbReference>
<dbReference type="GO" id="GO:0006797">
    <property type="term" value="P:polyphosphate metabolic process"/>
    <property type="evidence" value="ECO:0007669"/>
    <property type="project" value="InterPro"/>
</dbReference>
<dbReference type="Gene3D" id="3.40.50.300">
    <property type="entry name" value="P-loop containing nucleotide triphosphate hydrolases"/>
    <property type="match status" value="1"/>
</dbReference>
<accession>A0A1M4SFF4</accession>
<dbReference type="InterPro" id="IPR027417">
    <property type="entry name" value="P-loop_NTPase"/>
</dbReference>
<dbReference type="InterPro" id="IPR016898">
    <property type="entry name" value="Polyphosphate_phosphotransfera"/>
</dbReference>
<gene>
    <name evidence="4" type="ORF">SAMN02745225_00254</name>
</gene>
<evidence type="ECO:0000259" key="3">
    <source>
        <dbReference type="Pfam" id="PF03976"/>
    </source>
</evidence>
<evidence type="ECO:0000256" key="2">
    <source>
        <dbReference type="ARBA" id="ARBA00022777"/>
    </source>
</evidence>
<dbReference type="InterPro" id="IPR022488">
    <property type="entry name" value="PPK2-related"/>
</dbReference>
<evidence type="ECO:0000313" key="4">
    <source>
        <dbReference type="EMBL" id="SHE30915.1"/>
    </source>
</evidence>
<proteinExistence type="predicted"/>
<organism evidence="4 5">
    <name type="scientific">Ferrithrix thermotolerans DSM 19514</name>
    <dbReference type="NCBI Taxonomy" id="1121881"/>
    <lineage>
        <taxon>Bacteria</taxon>
        <taxon>Bacillati</taxon>
        <taxon>Actinomycetota</taxon>
        <taxon>Acidimicrobiia</taxon>
        <taxon>Acidimicrobiales</taxon>
        <taxon>Acidimicrobiaceae</taxon>
        <taxon>Ferrithrix</taxon>
    </lineage>
</organism>
<dbReference type="RefSeq" id="WP_072787952.1">
    <property type="nucleotide sequence ID" value="NZ_FQUL01000002.1"/>
</dbReference>
<evidence type="ECO:0000256" key="1">
    <source>
        <dbReference type="ARBA" id="ARBA00022679"/>
    </source>
</evidence>
<keyword evidence="2" id="KW-0418">Kinase</keyword>
<name>A0A1M4SFF4_9ACTN</name>
<dbReference type="STRING" id="1121881.SAMN02745225_00254"/>
<keyword evidence="5" id="KW-1185">Reference proteome</keyword>